<dbReference type="VEuPathDB" id="FungiDB:CNH01560"/>
<organism evidence="1 2">
    <name type="scientific">Cryptococcus deneoformans (strain JEC21 / ATCC MYA-565)</name>
    <name type="common">Cryptococcus neoformans var. neoformans serotype D</name>
    <dbReference type="NCBI Taxonomy" id="214684"/>
    <lineage>
        <taxon>Eukaryota</taxon>
        <taxon>Fungi</taxon>
        <taxon>Dikarya</taxon>
        <taxon>Basidiomycota</taxon>
        <taxon>Agaricomycotina</taxon>
        <taxon>Tremellomycetes</taxon>
        <taxon>Tremellales</taxon>
        <taxon>Cryptococcaceae</taxon>
        <taxon>Cryptococcus</taxon>
        <taxon>Cryptococcus neoformans species complex</taxon>
    </lineage>
</organism>
<dbReference type="KEGG" id="cne:CNH01560"/>
<sequence length="240" mass="25942">MSFSYYPILGLVALAPIFVLSLPFGLDSYFHSPNLFASSLNIARTLPQSCSVSNIPVPLGDQTTLSVSDDEVSSMIAVGRGIQNYTCTSGAYVSTGALANLFDVTCLYALTAGNFDPSFVNSMLPKMTFVALDYPNTDDLHVAIHHLFVDTPGSTSVGSISPEFLTETDRVLASKAATLDDPYNPAINVPWLKLASVEGQGTYAKSIFRINTFQGQPPSSCTTENEKISVQYASMYWFTK</sequence>
<dbReference type="Pfam" id="PF11937">
    <property type="entry name" value="DUF3455"/>
    <property type="match status" value="1"/>
</dbReference>
<dbReference type="HOGENOM" id="CLU_067863_2_0_1"/>
<evidence type="ECO:0000313" key="1">
    <source>
        <dbReference type="EMBL" id="AAW45030.1"/>
    </source>
</evidence>
<dbReference type="PaxDb" id="214684-Q5KCM2"/>
<dbReference type="OMA" id="GQPPKTC"/>
<name>Q5KCM2_CRYD1</name>
<dbReference type="eggNOG" id="ENOG502S85Z">
    <property type="taxonomic scope" value="Eukaryota"/>
</dbReference>
<dbReference type="EMBL" id="AE017348">
    <property type="protein sequence ID" value="AAW45030.1"/>
    <property type="molecule type" value="Genomic_DNA"/>
</dbReference>
<protein>
    <submittedName>
        <fullName evidence="1">Expressed protein</fullName>
    </submittedName>
</protein>
<dbReference type="GeneID" id="3259175"/>
<dbReference type="OrthoDB" id="1859733at2759"/>
<keyword evidence="2" id="KW-1185">Reference proteome</keyword>
<dbReference type="PANTHER" id="PTHR35567:SF1">
    <property type="entry name" value="CONSERVED FUNGAL PROTEIN (AFU_ORTHOLOGUE AFUA_1G14230)"/>
    <property type="match status" value="1"/>
</dbReference>
<dbReference type="AlphaFoldDB" id="Q5KCM2"/>
<evidence type="ECO:0000313" key="2">
    <source>
        <dbReference type="Proteomes" id="UP000002149"/>
    </source>
</evidence>
<dbReference type="PANTHER" id="PTHR35567">
    <property type="entry name" value="MALATE DEHYDROGENASE (AFU_ORTHOLOGUE AFUA_2G13800)"/>
    <property type="match status" value="1"/>
</dbReference>
<dbReference type="Proteomes" id="UP000002149">
    <property type="component" value="Chromosome 8"/>
</dbReference>
<accession>Q55J34</accession>
<dbReference type="InterPro" id="IPR021851">
    <property type="entry name" value="DUF3455"/>
</dbReference>
<proteinExistence type="predicted"/>
<dbReference type="InParanoid" id="Q5KCM2"/>
<reference evidence="1 2" key="1">
    <citation type="journal article" date="2005" name="Science">
        <title>The genome of the basidiomycetous yeast and human pathogen Cryptococcus neoformans.</title>
        <authorList>
            <person name="Loftus B.J."/>
            <person name="Fung E."/>
            <person name="Roncaglia P."/>
            <person name="Rowley D."/>
            <person name="Amedeo P."/>
            <person name="Bruno D."/>
            <person name="Vamathevan J."/>
            <person name="Miranda M."/>
            <person name="Anderson I.J."/>
            <person name="Fraser J.A."/>
            <person name="Allen J.E."/>
            <person name="Bosdet I.E."/>
            <person name="Brent M.R."/>
            <person name="Chiu R."/>
            <person name="Doering T.L."/>
            <person name="Donlin M.J."/>
            <person name="D'Souza C.A."/>
            <person name="Fox D.S."/>
            <person name="Grinberg V."/>
            <person name="Fu J."/>
            <person name="Fukushima M."/>
            <person name="Haas B.J."/>
            <person name="Huang J.C."/>
            <person name="Janbon G."/>
            <person name="Jones S.J."/>
            <person name="Koo H.L."/>
            <person name="Krzywinski M.I."/>
            <person name="Kwon-Chung J.K."/>
            <person name="Lengeler K.B."/>
            <person name="Maiti R."/>
            <person name="Marra M.A."/>
            <person name="Marra R.E."/>
            <person name="Mathewson C.A."/>
            <person name="Mitchell T.G."/>
            <person name="Pertea M."/>
            <person name="Riggs F.R."/>
            <person name="Salzberg S.L."/>
            <person name="Schein J.E."/>
            <person name="Shvartsbeyn A."/>
            <person name="Shin H."/>
            <person name="Shumway M."/>
            <person name="Specht C.A."/>
            <person name="Suh B.B."/>
            <person name="Tenney A."/>
            <person name="Utterback T.R."/>
            <person name="Wickes B.L."/>
            <person name="Wortman J.R."/>
            <person name="Wye N.H."/>
            <person name="Kronstad J.W."/>
            <person name="Lodge J.K."/>
            <person name="Heitman J."/>
            <person name="Davis R.W."/>
            <person name="Fraser C.M."/>
            <person name="Hyman R.W."/>
        </authorList>
    </citation>
    <scope>NUCLEOTIDE SEQUENCE [LARGE SCALE GENOMIC DNA]</scope>
    <source>
        <strain evidence="2">JEC21 / ATCC MYA-565</strain>
    </source>
</reference>
<gene>
    <name evidence="1" type="ordered locus">CNH01560</name>
</gene>
<accession>Q5KCM2</accession>
<dbReference type="RefSeq" id="XP_024513338.1">
    <property type="nucleotide sequence ID" value="XM_024657661.1"/>
</dbReference>